<proteinExistence type="predicted"/>
<dbReference type="InterPro" id="IPR000494">
    <property type="entry name" value="Rcpt_L-dom"/>
</dbReference>
<feature type="domain" description="Receptor L-domain" evidence="1">
    <location>
        <begin position="2"/>
        <end position="81"/>
    </location>
</feature>
<dbReference type="OrthoDB" id="5809444at2759"/>
<dbReference type="OMA" id="YKLAGNC"/>
<evidence type="ECO:0000313" key="3">
    <source>
        <dbReference type="Proteomes" id="UP000288216"/>
    </source>
</evidence>
<reference evidence="2 3" key="1">
    <citation type="journal article" date="2018" name="Nat. Ecol. Evol.">
        <title>Shark genomes provide insights into elasmobranch evolution and the origin of vertebrates.</title>
        <authorList>
            <person name="Hara Y"/>
            <person name="Yamaguchi K"/>
            <person name="Onimaru K"/>
            <person name="Kadota M"/>
            <person name="Koyanagi M"/>
            <person name="Keeley SD"/>
            <person name="Tatsumi K"/>
            <person name="Tanaka K"/>
            <person name="Motone F"/>
            <person name="Kageyama Y"/>
            <person name="Nozu R"/>
            <person name="Adachi N"/>
            <person name="Nishimura O"/>
            <person name="Nakagawa R"/>
            <person name="Tanegashima C"/>
            <person name="Kiyatake I"/>
            <person name="Matsumoto R"/>
            <person name="Murakumo K"/>
            <person name="Nishida K"/>
            <person name="Terakita A"/>
            <person name="Kuratani S"/>
            <person name="Sato K"/>
            <person name="Hyodo S Kuraku.S."/>
        </authorList>
    </citation>
    <scope>NUCLEOTIDE SEQUENCE [LARGE SCALE GENOMIC DNA]</scope>
</reference>
<dbReference type="InterPro" id="IPR036941">
    <property type="entry name" value="Rcpt_L-dom_sf"/>
</dbReference>
<sequence>MITEYLLIFRVYGLESLKDLFPNLMVIKGVSLFFNYAMVLFELPHLREIGLPRLTNIMRGDVRIEKNQELCHLSTIDWSLLLDSQENFYIFGNKQVEECGDVCPGAMDDSNSCVQTIFNGKRDYRCWTSTDCQK</sequence>
<accession>A0A401QN10</accession>
<gene>
    <name evidence="2" type="ORF">scyTo_0027398</name>
</gene>
<protein>
    <recommendedName>
        <fullName evidence="1">Receptor L-domain domain-containing protein</fullName>
    </recommendedName>
</protein>
<organism evidence="2 3">
    <name type="scientific">Scyliorhinus torazame</name>
    <name type="common">Cloudy catshark</name>
    <name type="synonym">Catulus torazame</name>
    <dbReference type="NCBI Taxonomy" id="75743"/>
    <lineage>
        <taxon>Eukaryota</taxon>
        <taxon>Metazoa</taxon>
        <taxon>Chordata</taxon>
        <taxon>Craniata</taxon>
        <taxon>Vertebrata</taxon>
        <taxon>Chondrichthyes</taxon>
        <taxon>Elasmobranchii</taxon>
        <taxon>Galeomorphii</taxon>
        <taxon>Galeoidea</taxon>
        <taxon>Carcharhiniformes</taxon>
        <taxon>Scyliorhinidae</taxon>
        <taxon>Scyliorhinus</taxon>
    </lineage>
</organism>
<dbReference type="SUPFAM" id="SSF52058">
    <property type="entry name" value="L domain-like"/>
    <property type="match status" value="1"/>
</dbReference>
<evidence type="ECO:0000259" key="1">
    <source>
        <dbReference type="Pfam" id="PF01030"/>
    </source>
</evidence>
<keyword evidence="3" id="KW-1185">Reference proteome</keyword>
<dbReference type="Proteomes" id="UP000288216">
    <property type="component" value="Unassembled WGS sequence"/>
</dbReference>
<dbReference type="Pfam" id="PF01030">
    <property type="entry name" value="Recep_L_domain"/>
    <property type="match status" value="1"/>
</dbReference>
<feature type="non-terminal residue" evidence="2">
    <location>
        <position position="134"/>
    </location>
</feature>
<dbReference type="STRING" id="75743.A0A401QN10"/>
<dbReference type="AlphaFoldDB" id="A0A401QN10"/>
<comment type="caution">
    <text evidence="2">The sequence shown here is derived from an EMBL/GenBank/DDBJ whole genome shotgun (WGS) entry which is preliminary data.</text>
</comment>
<name>A0A401QN10_SCYTO</name>
<evidence type="ECO:0000313" key="2">
    <source>
        <dbReference type="EMBL" id="GCB86702.1"/>
    </source>
</evidence>
<dbReference type="Gene3D" id="3.80.20.20">
    <property type="entry name" value="Receptor L-domain"/>
    <property type="match status" value="1"/>
</dbReference>
<dbReference type="EMBL" id="BFAA01332995">
    <property type="protein sequence ID" value="GCB86702.1"/>
    <property type="molecule type" value="Genomic_DNA"/>
</dbReference>